<comment type="cofactor">
    <cofactor evidence="1">
        <name>heme b</name>
        <dbReference type="ChEBI" id="CHEBI:60344"/>
    </cofactor>
</comment>
<dbReference type="FunFam" id="1.20.1260.10:FF:000005">
    <property type="entry name" value="Bacterioferritin"/>
    <property type="match status" value="1"/>
</dbReference>
<evidence type="ECO:0000256" key="2">
    <source>
        <dbReference type="ARBA" id="ARBA00008093"/>
    </source>
</evidence>
<evidence type="ECO:0000256" key="3">
    <source>
        <dbReference type="ARBA" id="ARBA00022434"/>
    </source>
</evidence>
<evidence type="ECO:0000256" key="5">
    <source>
        <dbReference type="ARBA" id="ARBA00022723"/>
    </source>
</evidence>
<name>A0AAI9J156_BORPT</name>
<dbReference type="InterPro" id="IPR008331">
    <property type="entry name" value="Ferritin_DPS_dom"/>
</dbReference>
<dbReference type="GO" id="GO:0008199">
    <property type="term" value="F:ferric iron binding"/>
    <property type="evidence" value="ECO:0007669"/>
    <property type="project" value="InterPro"/>
</dbReference>
<dbReference type="NCBIfam" id="TIGR00754">
    <property type="entry name" value="bfr"/>
    <property type="match status" value="1"/>
</dbReference>
<dbReference type="GO" id="GO:0006826">
    <property type="term" value="P:iron ion transport"/>
    <property type="evidence" value="ECO:0007669"/>
    <property type="project" value="InterPro"/>
</dbReference>
<dbReference type="InterPro" id="IPR009040">
    <property type="entry name" value="Ferritin-like_diiron"/>
</dbReference>
<dbReference type="PANTHER" id="PTHR30295">
    <property type="entry name" value="BACTERIOFERRITIN"/>
    <property type="match status" value="1"/>
</dbReference>
<evidence type="ECO:0000313" key="10">
    <source>
        <dbReference type="EMBL" id="ETH30802.1"/>
    </source>
</evidence>
<organism evidence="10 11">
    <name type="scientific">Bordetella pertussis CHLA-26</name>
    <dbReference type="NCBI Taxonomy" id="1331284"/>
    <lineage>
        <taxon>Bacteria</taxon>
        <taxon>Pseudomonadati</taxon>
        <taxon>Pseudomonadota</taxon>
        <taxon>Betaproteobacteria</taxon>
        <taxon>Burkholderiales</taxon>
        <taxon>Alcaligenaceae</taxon>
        <taxon>Bordetella</taxon>
    </lineage>
</organism>
<dbReference type="SUPFAM" id="SSF47240">
    <property type="entry name" value="Ferritin-like"/>
    <property type="match status" value="1"/>
</dbReference>
<evidence type="ECO:0000313" key="11">
    <source>
        <dbReference type="Proteomes" id="UP000018679"/>
    </source>
</evidence>
<keyword evidence="3" id="KW-0409">Iron storage</keyword>
<evidence type="ECO:0000256" key="4">
    <source>
        <dbReference type="ARBA" id="ARBA00022617"/>
    </source>
</evidence>
<dbReference type="GO" id="GO:0020037">
    <property type="term" value="F:heme binding"/>
    <property type="evidence" value="ECO:0007669"/>
    <property type="project" value="TreeGrafter"/>
</dbReference>
<dbReference type="PANTHER" id="PTHR30295:SF0">
    <property type="entry name" value="BACTERIOFERRITIN"/>
    <property type="match status" value="1"/>
</dbReference>
<dbReference type="InterPro" id="IPR002024">
    <property type="entry name" value="Bacterioferritin"/>
</dbReference>
<gene>
    <name evidence="10" type="primary">bfr</name>
    <name evidence="10" type="ORF">L566_3705</name>
</gene>
<dbReference type="InterPro" id="IPR009078">
    <property type="entry name" value="Ferritin-like_SF"/>
</dbReference>
<evidence type="ECO:0000256" key="1">
    <source>
        <dbReference type="ARBA" id="ARBA00001970"/>
    </source>
</evidence>
<dbReference type="PRINTS" id="PR00601">
    <property type="entry name" value="BACFERRITIN"/>
</dbReference>
<dbReference type="EMBL" id="AXSB02000025">
    <property type="protein sequence ID" value="ETH30802.1"/>
    <property type="molecule type" value="Genomic_DNA"/>
</dbReference>
<keyword evidence="6" id="KW-0408">Iron</keyword>
<accession>A0AAI9J156</accession>
<dbReference type="GO" id="GO:0004322">
    <property type="term" value="F:ferroxidase activity"/>
    <property type="evidence" value="ECO:0007669"/>
    <property type="project" value="TreeGrafter"/>
</dbReference>
<dbReference type="InterPro" id="IPR012347">
    <property type="entry name" value="Ferritin-like"/>
</dbReference>
<reference evidence="10 11" key="1">
    <citation type="journal article" date="2013" name="Genome Announc.">
        <title>Genome Sequences of 28 Bordetella pertussis U.S. Outbreak Strains Dating from 2010 to 2012.</title>
        <authorList>
            <person name="Harvill E.T."/>
            <person name="Goodfield L.L."/>
            <person name="Ivanov Y."/>
            <person name="Meyer J.A."/>
            <person name="Newth C."/>
            <person name="Cassiday P."/>
            <person name="Tondella M.L."/>
            <person name="Liao P."/>
            <person name="Zimmerman J."/>
            <person name="Meert K."/>
            <person name="Wessel D."/>
            <person name="Berger J."/>
            <person name="Dean J.M."/>
            <person name="Holubkov R."/>
            <person name="Burr J."/>
            <person name="Liu T."/>
            <person name="Brinkac L."/>
            <person name="Kim M."/>
            <person name="Losada L."/>
        </authorList>
    </citation>
    <scope>NUCLEOTIDE SEQUENCE [LARGE SCALE GENOMIC DNA]</scope>
    <source>
        <strain evidence="10 11">CHLA-26</strain>
    </source>
</reference>
<proteinExistence type="inferred from homology"/>
<sequence length="221" mass="25236">MNWEVGDFQFLKSGSDEPCIQPIESSQLAVKAQAMVVCRGCACAGRMRVTARQLYAPVCQEYIMKGDKTVIQFLNKQLTNELTAINQYFLHARMLRHWGFNKLGKHEYEESIGEMKHADRLIERIFMLDGLPNLQDLHKLLIGEDVPELLACDLKLEQAAQATVKEAIAHCESVRDYVSRDLFQDILDDTEEHIDYLETQIGLVDQVGLQNYLQSQMEVDG</sequence>
<dbReference type="GO" id="GO:0005829">
    <property type="term" value="C:cytosol"/>
    <property type="evidence" value="ECO:0007669"/>
    <property type="project" value="TreeGrafter"/>
</dbReference>
<evidence type="ECO:0000256" key="6">
    <source>
        <dbReference type="ARBA" id="ARBA00023004"/>
    </source>
</evidence>
<dbReference type="Proteomes" id="UP000018679">
    <property type="component" value="Unassembled WGS sequence"/>
</dbReference>
<evidence type="ECO:0000259" key="9">
    <source>
        <dbReference type="PROSITE" id="PS50905"/>
    </source>
</evidence>
<dbReference type="GO" id="GO:0006879">
    <property type="term" value="P:intracellular iron ion homeostasis"/>
    <property type="evidence" value="ECO:0007669"/>
    <property type="project" value="UniProtKB-KW"/>
</dbReference>
<comment type="similarity">
    <text evidence="2">Belongs to the bacterioferritin family.</text>
</comment>
<dbReference type="Gene3D" id="1.20.1260.10">
    <property type="match status" value="1"/>
</dbReference>
<comment type="caution">
    <text evidence="10">The sequence shown here is derived from an EMBL/GenBank/DDBJ whole genome shotgun (WGS) entry which is preliminary data.</text>
</comment>
<dbReference type="PROSITE" id="PS50905">
    <property type="entry name" value="FERRITIN_LIKE"/>
    <property type="match status" value="1"/>
</dbReference>
<keyword evidence="5" id="KW-0479">Metal-binding</keyword>
<evidence type="ECO:0000256" key="8">
    <source>
        <dbReference type="ARBA" id="ARBA00047212"/>
    </source>
</evidence>
<keyword evidence="4" id="KW-0349">Heme</keyword>
<feature type="domain" description="Ferritin-like diiron" evidence="9">
    <location>
        <begin position="64"/>
        <end position="208"/>
    </location>
</feature>
<dbReference type="GO" id="GO:0140315">
    <property type="term" value="F:iron ion sequestering activity"/>
    <property type="evidence" value="ECO:0007669"/>
    <property type="project" value="UniProtKB-ARBA"/>
</dbReference>
<dbReference type="Pfam" id="PF00210">
    <property type="entry name" value="Ferritin"/>
    <property type="match status" value="1"/>
</dbReference>
<evidence type="ECO:0000256" key="7">
    <source>
        <dbReference type="ARBA" id="ARBA00047178"/>
    </source>
</evidence>
<dbReference type="CDD" id="cd00907">
    <property type="entry name" value="Bacterioferritin"/>
    <property type="match status" value="1"/>
</dbReference>
<protein>
    <recommendedName>
        <fullName evidence="7">Bacterial ferritin</fullName>
    </recommendedName>
    <alternativeName>
        <fullName evidence="8">Bacterial non-heme ferritin</fullName>
    </alternativeName>
</protein>
<dbReference type="AlphaFoldDB" id="A0AAI9J156"/>